<dbReference type="Proteomes" id="UP000538507">
    <property type="component" value="Unassembled WGS sequence"/>
</dbReference>
<gene>
    <name evidence="1" type="ORF">GGE16_001516</name>
</gene>
<evidence type="ECO:0000313" key="2">
    <source>
        <dbReference type="Proteomes" id="UP000538507"/>
    </source>
</evidence>
<organism evidence="1 2">
    <name type="scientific">Rhizobium leguminosarum</name>
    <dbReference type="NCBI Taxonomy" id="384"/>
    <lineage>
        <taxon>Bacteria</taxon>
        <taxon>Pseudomonadati</taxon>
        <taxon>Pseudomonadota</taxon>
        <taxon>Alphaproteobacteria</taxon>
        <taxon>Hyphomicrobiales</taxon>
        <taxon>Rhizobiaceae</taxon>
        <taxon>Rhizobium/Agrobacterium group</taxon>
        <taxon>Rhizobium</taxon>
    </lineage>
</organism>
<comment type="caution">
    <text evidence="1">The sequence shown here is derived from an EMBL/GenBank/DDBJ whole genome shotgun (WGS) entry which is preliminary data.</text>
</comment>
<accession>A0AAE2MI21</accession>
<protein>
    <submittedName>
        <fullName evidence="1">Uncharacterized protein</fullName>
    </submittedName>
</protein>
<dbReference type="EMBL" id="JACIGO010000001">
    <property type="protein sequence ID" value="MBB4289500.1"/>
    <property type="molecule type" value="Genomic_DNA"/>
</dbReference>
<name>A0AAE2MI21_RHILE</name>
<evidence type="ECO:0000313" key="1">
    <source>
        <dbReference type="EMBL" id="MBB4289500.1"/>
    </source>
</evidence>
<sequence>MQHRREDAIQASVTHENLSRRNRRILDHSRSVIGFPRDDAFGEMGATAVHWIGTFRWLYDYQTLIALVGAWWAASAVHAQIRQAKQIEQQRIDTKRAALRAALPFTLGSLSEYADTCAKYLSDLMGQTVEGLLPATVPIPDFPKVPSTAVANVTDLIEVATDNERVFPVDNARVSPDSKRTFDRYKAGARPRWAYHSSTEPREIHRRRGRGSRTSVCAI</sequence>
<dbReference type="AlphaFoldDB" id="A0AAE2MI21"/>
<reference evidence="1 2" key="1">
    <citation type="submission" date="2020-08" db="EMBL/GenBank/DDBJ databases">
        <title>Genomic Encyclopedia of Type Strains, Phase IV (KMG-V): Genome sequencing to study the core and pangenomes of soil and plant-associated prokaryotes.</title>
        <authorList>
            <person name="Whitman W."/>
        </authorList>
    </citation>
    <scope>NUCLEOTIDE SEQUENCE [LARGE SCALE GENOMIC DNA]</scope>
    <source>
        <strain evidence="1 2">SEMIA 415</strain>
    </source>
</reference>
<proteinExistence type="predicted"/>